<keyword evidence="1" id="KW-0812">Transmembrane</keyword>
<evidence type="ECO:0000313" key="3">
    <source>
        <dbReference type="Proteomes" id="UP001058974"/>
    </source>
</evidence>
<feature type="transmembrane region" description="Helical" evidence="1">
    <location>
        <begin position="12"/>
        <end position="34"/>
    </location>
</feature>
<dbReference type="EMBL" id="JAMSHJ010000002">
    <property type="protein sequence ID" value="KAI5437398.1"/>
    <property type="molecule type" value="Genomic_DNA"/>
</dbReference>
<name>A0A9D4YD37_PEA</name>
<evidence type="ECO:0000313" key="2">
    <source>
        <dbReference type="EMBL" id="KAI5437398.1"/>
    </source>
</evidence>
<evidence type="ECO:0000256" key="1">
    <source>
        <dbReference type="SAM" id="Phobius"/>
    </source>
</evidence>
<keyword evidence="3" id="KW-1185">Reference proteome</keyword>
<sequence>MNENSEPSWTLAFLHSVAIYVFLSELTLVELAAYSATASASDDLIDLYQIIVLSDRVQDPKEEFMQYVHTGNPVANLQEPTAATALPHIALHFSLPTKTNQSYNTSNLQQCPQPAATSVCNKWTFLHSTQPKVKLKT</sequence>
<protein>
    <submittedName>
        <fullName evidence="2">Uncharacterized protein</fullName>
    </submittedName>
</protein>
<gene>
    <name evidence="2" type="ORF">KIW84_023491</name>
</gene>
<comment type="caution">
    <text evidence="2">The sequence shown here is derived from an EMBL/GenBank/DDBJ whole genome shotgun (WGS) entry which is preliminary data.</text>
</comment>
<dbReference type="Gramene" id="Psat02G0349100-T1">
    <property type="protein sequence ID" value="KAI5437398.1"/>
    <property type="gene ID" value="KIW84_023491"/>
</dbReference>
<proteinExistence type="predicted"/>
<keyword evidence="1" id="KW-0472">Membrane</keyword>
<keyword evidence="1" id="KW-1133">Transmembrane helix</keyword>
<reference evidence="2 3" key="1">
    <citation type="journal article" date="2022" name="Nat. Genet.">
        <title>Improved pea reference genome and pan-genome highlight genomic features and evolutionary characteristics.</title>
        <authorList>
            <person name="Yang T."/>
            <person name="Liu R."/>
            <person name="Luo Y."/>
            <person name="Hu S."/>
            <person name="Wang D."/>
            <person name="Wang C."/>
            <person name="Pandey M.K."/>
            <person name="Ge S."/>
            <person name="Xu Q."/>
            <person name="Li N."/>
            <person name="Li G."/>
            <person name="Huang Y."/>
            <person name="Saxena R.K."/>
            <person name="Ji Y."/>
            <person name="Li M."/>
            <person name="Yan X."/>
            <person name="He Y."/>
            <person name="Liu Y."/>
            <person name="Wang X."/>
            <person name="Xiang C."/>
            <person name="Varshney R.K."/>
            <person name="Ding H."/>
            <person name="Gao S."/>
            <person name="Zong X."/>
        </authorList>
    </citation>
    <scope>NUCLEOTIDE SEQUENCE [LARGE SCALE GENOMIC DNA]</scope>
    <source>
        <strain evidence="2 3">cv. Zhongwan 6</strain>
    </source>
</reference>
<organism evidence="2 3">
    <name type="scientific">Pisum sativum</name>
    <name type="common">Garden pea</name>
    <name type="synonym">Lathyrus oleraceus</name>
    <dbReference type="NCBI Taxonomy" id="3888"/>
    <lineage>
        <taxon>Eukaryota</taxon>
        <taxon>Viridiplantae</taxon>
        <taxon>Streptophyta</taxon>
        <taxon>Embryophyta</taxon>
        <taxon>Tracheophyta</taxon>
        <taxon>Spermatophyta</taxon>
        <taxon>Magnoliopsida</taxon>
        <taxon>eudicotyledons</taxon>
        <taxon>Gunneridae</taxon>
        <taxon>Pentapetalae</taxon>
        <taxon>rosids</taxon>
        <taxon>fabids</taxon>
        <taxon>Fabales</taxon>
        <taxon>Fabaceae</taxon>
        <taxon>Papilionoideae</taxon>
        <taxon>50 kb inversion clade</taxon>
        <taxon>NPAAA clade</taxon>
        <taxon>Hologalegina</taxon>
        <taxon>IRL clade</taxon>
        <taxon>Fabeae</taxon>
        <taxon>Lathyrus</taxon>
    </lineage>
</organism>
<dbReference type="AlphaFoldDB" id="A0A9D4YD37"/>
<accession>A0A9D4YD37</accession>
<dbReference type="Proteomes" id="UP001058974">
    <property type="component" value="Chromosome 2"/>
</dbReference>